<keyword evidence="2" id="KW-0479">Metal-binding</keyword>
<dbReference type="SFLD" id="SFLDG01067">
    <property type="entry name" value="SPASM/twitch_domain_containing"/>
    <property type="match status" value="1"/>
</dbReference>
<gene>
    <name evidence="7" type="ORF">B8W66_15220</name>
</gene>
<dbReference type="Proteomes" id="UP000193247">
    <property type="component" value="Unassembled WGS sequence"/>
</dbReference>
<dbReference type="AlphaFoldDB" id="A0A1X2LSV0"/>
<dbReference type="InterPro" id="IPR058240">
    <property type="entry name" value="rSAM_sf"/>
</dbReference>
<evidence type="ECO:0000256" key="3">
    <source>
        <dbReference type="ARBA" id="ARBA00023004"/>
    </source>
</evidence>
<dbReference type="InterPro" id="IPR007197">
    <property type="entry name" value="rSAM"/>
</dbReference>
<comment type="caution">
    <text evidence="7">The sequence shown here is derived from an EMBL/GenBank/DDBJ whole genome shotgun (WGS) entry which is preliminary data.</text>
</comment>
<reference evidence="7 8" key="1">
    <citation type="submission" date="2017-04" db="EMBL/GenBank/DDBJ databases">
        <title>The new phylogeny of genus Mycobacterium.</title>
        <authorList>
            <person name="Tortoli E."/>
            <person name="Trovato A."/>
            <person name="Cirillo D.M."/>
        </authorList>
    </citation>
    <scope>NUCLEOTIDE SEQUENCE [LARGE SCALE GENOMIC DNA]</scope>
    <source>
        <strain evidence="7 8">TBL 1200985</strain>
    </source>
</reference>
<dbReference type="InterPro" id="IPR013785">
    <property type="entry name" value="Aldolase_TIM"/>
</dbReference>
<dbReference type="SUPFAM" id="SSF102114">
    <property type="entry name" value="Radical SAM enzymes"/>
    <property type="match status" value="1"/>
</dbReference>
<evidence type="ECO:0000256" key="1">
    <source>
        <dbReference type="ARBA" id="ARBA00022691"/>
    </source>
</evidence>
<dbReference type="OrthoDB" id="9792276at2"/>
<dbReference type="GO" id="GO:0046872">
    <property type="term" value="F:metal ion binding"/>
    <property type="evidence" value="ECO:0007669"/>
    <property type="project" value="UniProtKB-KW"/>
</dbReference>
<feature type="domain" description="Radical SAM core" evidence="6">
    <location>
        <begin position="45"/>
        <end position="282"/>
    </location>
</feature>
<proteinExistence type="inferred from homology"/>
<name>A0A1X2LSV0_9MYCO</name>
<keyword evidence="8" id="KW-1185">Reference proteome</keyword>
<evidence type="ECO:0000259" key="6">
    <source>
        <dbReference type="PROSITE" id="PS51918"/>
    </source>
</evidence>
<dbReference type="Pfam" id="PF04055">
    <property type="entry name" value="Radical_SAM"/>
    <property type="match status" value="1"/>
</dbReference>
<dbReference type="PANTHER" id="PTHR43273">
    <property type="entry name" value="ANAEROBIC SULFATASE-MATURATING ENZYME HOMOLOG ASLB-RELATED"/>
    <property type="match status" value="1"/>
</dbReference>
<dbReference type="STRING" id="1430326.B8W66_15220"/>
<dbReference type="SFLD" id="SFLDS00029">
    <property type="entry name" value="Radical_SAM"/>
    <property type="match status" value="1"/>
</dbReference>
<keyword evidence="3" id="KW-0408">Iron</keyword>
<keyword evidence="1" id="KW-0949">S-adenosyl-L-methionine</keyword>
<organism evidence="7 8">
    <name type="scientific">Mycobacterium decipiens</name>
    <dbReference type="NCBI Taxonomy" id="1430326"/>
    <lineage>
        <taxon>Bacteria</taxon>
        <taxon>Bacillati</taxon>
        <taxon>Actinomycetota</taxon>
        <taxon>Actinomycetes</taxon>
        <taxon>Mycobacteriales</taxon>
        <taxon>Mycobacteriaceae</taxon>
        <taxon>Mycobacterium</taxon>
    </lineage>
</organism>
<accession>A0A1X2LSV0</accession>
<dbReference type="UniPathway" id="UPA00782"/>
<evidence type="ECO:0000313" key="8">
    <source>
        <dbReference type="Proteomes" id="UP000193247"/>
    </source>
</evidence>
<dbReference type="InterPro" id="IPR023867">
    <property type="entry name" value="Sulphatase_maturase_rSAM"/>
</dbReference>
<evidence type="ECO:0000256" key="5">
    <source>
        <dbReference type="ARBA" id="ARBA00023601"/>
    </source>
</evidence>
<evidence type="ECO:0000256" key="2">
    <source>
        <dbReference type="ARBA" id="ARBA00022723"/>
    </source>
</evidence>
<dbReference type="PANTHER" id="PTHR43273:SF3">
    <property type="entry name" value="ANAEROBIC SULFATASE-MATURATING ENZYME HOMOLOG ASLB-RELATED"/>
    <property type="match status" value="1"/>
</dbReference>
<protein>
    <recommendedName>
        <fullName evidence="6">Radical SAM core domain-containing protein</fullName>
    </recommendedName>
</protein>
<dbReference type="EMBL" id="NCXP01000019">
    <property type="protein sequence ID" value="OSC39852.1"/>
    <property type="molecule type" value="Genomic_DNA"/>
</dbReference>
<evidence type="ECO:0000313" key="7">
    <source>
        <dbReference type="EMBL" id="OSC39852.1"/>
    </source>
</evidence>
<dbReference type="PROSITE" id="PS51918">
    <property type="entry name" value="RADICAL_SAM"/>
    <property type="match status" value="1"/>
</dbReference>
<dbReference type="GO" id="GO:0016491">
    <property type="term" value="F:oxidoreductase activity"/>
    <property type="evidence" value="ECO:0007669"/>
    <property type="project" value="InterPro"/>
</dbReference>
<sequence>MGCCSVDRPRVPNTATLGGRGAVEPKELTVTILPVRDYWTAAADAFAADALELTLLPTEQCNLRCTYCYETFAVGRMEDWVVAAVKELIARRVPELRRLTLDWFGGEPLLAIDIIEEISGLAQILSHANPLVEYRSSITTNGVLLTADYARRLSAVGVDHLHVSLDGPAPSHDLTRKLRGGRGTFERIQTNLYEIRASDVDTHIDLRVHVTPANVDVLDEFTTHLIETFLDDERFSAYFFPIVDLGGPNQGDFSVLRPSEASAVVQRLSVRVAEVQRRKPKKGKGCDSSYVCYAAKPNAWVVRADGRLAKCTVGFEDERNNVGRILPDGSFEVRSDDVRPWLRGWSNGDMLSLHCPYEEMRDDVQNGLVTSRR</sequence>
<dbReference type="GO" id="GO:0051536">
    <property type="term" value="F:iron-sulfur cluster binding"/>
    <property type="evidence" value="ECO:0007669"/>
    <property type="project" value="UniProtKB-KW"/>
</dbReference>
<evidence type="ECO:0000256" key="4">
    <source>
        <dbReference type="ARBA" id="ARBA00023014"/>
    </source>
</evidence>
<keyword evidence="4" id="KW-0411">Iron-sulfur</keyword>
<dbReference type="CDD" id="cd01335">
    <property type="entry name" value="Radical_SAM"/>
    <property type="match status" value="1"/>
</dbReference>
<comment type="similarity">
    <text evidence="5">Belongs to the radical SAM superfamily. Anaerobic sulfatase-maturating enzyme family.</text>
</comment>
<dbReference type="Gene3D" id="3.20.20.70">
    <property type="entry name" value="Aldolase class I"/>
    <property type="match status" value="1"/>
</dbReference>